<keyword evidence="3" id="KW-1185">Reference proteome</keyword>
<evidence type="ECO:0000313" key="3">
    <source>
        <dbReference type="Proteomes" id="UP000693946"/>
    </source>
</evidence>
<evidence type="ECO:0000256" key="1">
    <source>
        <dbReference type="SAM" id="MobiDB-lite"/>
    </source>
</evidence>
<accession>A0AAV6RSX3</accession>
<gene>
    <name evidence="2" type="ORF">JOB18_032487</name>
</gene>
<evidence type="ECO:0000313" key="2">
    <source>
        <dbReference type="EMBL" id="KAG7507375.1"/>
    </source>
</evidence>
<sequence length="133" mass="15032">MSTAKESNTPAASSYSLDEEDPALRLERGKRKDGMVEGFRKSFYKDTHKKIIHCTCSDNVQKPYTVFPGQDDTCMNEAAAAGCQHTITLSYCTYIHAHTQRGKFACIQSNTVEQLLRFCAQTQPSERERCDVR</sequence>
<dbReference type="Proteomes" id="UP000693946">
    <property type="component" value="Linkage Group LG18"/>
</dbReference>
<organism evidence="2 3">
    <name type="scientific">Solea senegalensis</name>
    <name type="common">Senegalese sole</name>
    <dbReference type="NCBI Taxonomy" id="28829"/>
    <lineage>
        <taxon>Eukaryota</taxon>
        <taxon>Metazoa</taxon>
        <taxon>Chordata</taxon>
        <taxon>Craniata</taxon>
        <taxon>Vertebrata</taxon>
        <taxon>Euteleostomi</taxon>
        <taxon>Actinopterygii</taxon>
        <taxon>Neopterygii</taxon>
        <taxon>Teleostei</taxon>
        <taxon>Neoteleostei</taxon>
        <taxon>Acanthomorphata</taxon>
        <taxon>Carangaria</taxon>
        <taxon>Pleuronectiformes</taxon>
        <taxon>Pleuronectoidei</taxon>
        <taxon>Soleidae</taxon>
        <taxon>Solea</taxon>
    </lineage>
</organism>
<feature type="region of interest" description="Disordered" evidence="1">
    <location>
        <begin position="1"/>
        <end position="31"/>
    </location>
</feature>
<name>A0AAV6RSX3_SOLSE</name>
<reference evidence="2 3" key="1">
    <citation type="journal article" date="2021" name="Sci. Rep.">
        <title>Chromosome anchoring in Senegalese sole (Solea senegalensis) reveals sex-associated markers and genome rearrangements in flatfish.</title>
        <authorList>
            <person name="Guerrero-Cozar I."/>
            <person name="Gomez-Garrido J."/>
            <person name="Berbel C."/>
            <person name="Martinez-Blanch J.F."/>
            <person name="Alioto T."/>
            <person name="Claros M.G."/>
            <person name="Gagnaire P.A."/>
            <person name="Manchado M."/>
        </authorList>
    </citation>
    <scope>NUCLEOTIDE SEQUENCE [LARGE SCALE GENOMIC DNA]</scope>
    <source>
        <strain evidence="2">Sse05_10M</strain>
    </source>
</reference>
<dbReference type="EMBL" id="JAGKHQ010000010">
    <property type="protein sequence ID" value="KAG7507375.1"/>
    <property type="molecule type" value="Genomic_DNA"/>
</dbReference>
<comment type="caution">
    <text evidence="2">The sequence shown here is derived from an EMBL/GenBank/DDBJ whole genome shotgun (WGS) entry which is preliminary data.</text>
</comment>
<dbReference type="AlphaFoldDB" id="A0AAV6RSX3"/>
<feature type="compositionally biased region" description="Basic and acidic residues" evidence="1">
    <location>
        <begin position="22"/>
        <end position="31"/>
    </location>
</feature>
<proteinExistence type="predicted"/>
<protein>
    <submittedName>
        <fullName evidence="2">Uncharacterized protein</fullName>
    </submittedName>
</protein>
<feature type="compositionally biased region" description="Polar residues" evidence="1">
    <location>
        <begin position="1"/>
        <end position="16"/>
    </location>
</feature>